<feature type="transmembrane region" description="Helical" evidence="1">
    <location>
        <begin position="14"/>
        <end position="34"/>
    </location>
</feature>
<dbReference type="RefSeq" id="WP_006459753.1">
    <property type="nucleotide sequence ID" value="NZ_CP007030.1"/>
</dbReference>
<evidence type="ECO:0000256" key="1">
    <source>
        <dbReference type="SAM" id="Phobius"/>
    </source>
</evidence>
<evidence type="ECO:0000313" key="3">
    <source>
        <dbReference type="Proteomes" id="UP000005380"/>
    </source>
</evidence>
<keyword evidence="3" id="KW-1185">Reference proteome</keyword>
<protein>
    <submittedName>
        <fullName evidence="2">Uncharacterized protein</fullName>
    </submittedName>
</protein>
<keyword evidence="1" id="KW-0472">Membrane</keyword>
<dbReference type="InParanoid" id="W0DUT5"/>
<proteinExistence type="predicted"/>
<organism evidence="2 3">
    <name type="scientific">Thiomicrospira aerophila AL3</name>
    <dbReference type="NCBI Taxonomy" id="717772"/>
    <lineage>
        <taxon>Bacteria</taxon>
        <taxon>Pseudomonadati</taxon>
        <taxon>Pseudomonadota</taxon>
        <taxon>Gammaproteobacteria</taxon>
        <taxon>Thiotrichales</taxon>
        <taxon>Piscirickettsiaceae</taxon>
        <taxon>Thiomicrospira</taxon>
    </lineage>
</organism>
<accession>W0DUT5</accession>
<dbReference type="eggNOG" id="ENOG5033ID4">
    <property type="taxonomic scope" value="Bacteria"/>
</dbReference>
<dbReference type="HOGENOM" id="CLU_135540_0_0_6"/>
<dbReference type="EMBL" id="CP007030">
    <property type="protein sequence ID" value="AHF00641.1"/>
    <property type="molecule type" value="Genomic_DNA"/>
</dbReference>
<keyword evidence="1" id="KW-1133">Transmembrane helix</keyword>
<name>W0DUT5_9GAMM</name>
<dbReference type="STRING" id="717772.THIAE_01655"/>
<dbReference type="AlphaFoldDB" id="W0DUT5"/>
<evidence type="ECO:0000313" key="2">
    <source>
        <dbReference type="EMBL" id="AHF00641.1"/>
    </source>
</evidence>
<dbReference type="Proteomes" id="UP000005380">
    <property type="component" value="Chromosome"/>
</dbReference>
<reference evidence="2 3" key="1">
    <citation type="submission" date="2013-12" db="EMBL/GenBank/DDBJ databases">
        <authorList>
            <consortium name="DOE Joint Genome Institute"/>
            <person name="Kappler U."/>
            <person name="Huntemann M."/>
            <person name="Han J."/>
            <person name="Chen A."/>
            <person name="Kyrpides N."/>
            <person name="Mavromatis K."/>
            <person name="Markowitz V."/>
            <person name="Palaniappan K."/>
            <person name="Ivanova N."/>
            <person name="Schaumberg A."/>
            <person name="Pati A."/>
            <person name="Liolios K."/>
            <person name="Nordberg H.P."/>
            <person name="Cantor M.N."/>
            <person name="Hua S.X."/>
            <person name="Woyke T."/>
        </authorList>
    </citation>
    <scope>NUCLEOTIDE SEQUENCE [LARGE SCALE GENOMIC DNA]</scope>
    <source>
        <strain evidence="3">AL2</strain>
    </source>
</reference>
<sequence>MPAYSINNTSFKSLSLMAAVITGLVATLIMLGGCSDSTKGPSWPLLTDCDLHQQACLATSPDQTQQVELALSPQPIPIARPIEASVQLHGFEDVTKVELDIAGINMYMGYNRVNLHAQPNNMFAGQTMLAFCTNEVMQWQVTLLIHHSDGQVSQVPFLLETRNR</sequence>
<dbReference type="OrthoDB" id="5917490at2"/>
<gene>
    <name evidence="2" type="ORF">THIAE_01655</name>
</gene>
<keyword evidence="1" id="KW-0812">Transmembrane</keyword>
<dbReference type="KEGG" id="tao:THIAE_01655"/>